<protein>
    <submittedName>
        <fullName evidence="2">Uncharacterized protein</fullName>
    </submittedName>
</protein>
<keyword evidence="1" id="KW-1133">Transmembrane helix</keyword>
<dbReference type="Proteomes" id="UP001596113">
    <property type="component" value="Unassembled WGS sequence"/>
</dbReference>
<dbReference type="Gene3D" id="2.160.20.10">
    <property type="entry name" value="Single-stranded right-handed beta-helix, Pectin lyase-like"/>
    <property type="match status" value="1"/>
</dbReference>
<dbReference type="EMBL" id="JBHSMI010000042">
    <property type="protein sequence ID" value="MFC5405795.1"/>
    <property type="molecule type" value="Genomic_DNA"/>
</dbReference>
<organism evidence="2 3">
    <name type="scientific">Cohnella soli</name>
    <dbReference type="NCBI Taxonomy" id="425005"/>
    <lineage>
        <taxon>Bacteria</taxon>
        <taxon>Bacillati</taxon>
        <taxon>Bacillota</taxon>
        <taxon>Bacilli</taxon>
        <taxon>Bacillales</taxon>
        <taxon>Paenibacillaceae</taxon>
        <taxon>Cohnella</taxon>
    </lineage>
</organism>
<dbReference type="InterPro" id="IPR006311">
    <property type="entry name" value="TAT_signal"/>
</dbReference>
<keyword evidence="1" id="KW-0472">Membrane</keyword>
<keyword evidence="1" id="KW-0812">Transmembrane</keyword>
<evidence type="ECO:0000256" key="1">
    <source>
        <dbReference type="SAM" id="Phobius"/>
    </source>
</evidence>
<reference evidence="3" key="1">
    <citation type="journal article" date="2019" name="Int. J. Syst. Evol. Microbiol.">
        <title>The Global Catalogue of Microorganisms (GCM) 10K type strain sequencing project: providing services to taxonomists for standard genome sequencing and annotation.</title>
        <authorList>
            <consortium name="The Broad Institute Genomics Platform"/>
            <consortium name="The Broad Institute Genome Sequencing Center for Infectious Disease"/>
            <person name="Wu L."/>
            <person name="Ma J."/>
        </authorList>
    </citation>
    <scope>NUCLEOTIDE SEQUENCE [LARGE SCALE GENOMIC DNA]</scope>
    <source>
        <strain evidence="3">CGMCC 1.18575</strain>
    </source>
</reference>
<dbReference type="RefSeq" id="WP_378137405.1">
    <property type="nucleotide sequence ID" value="NZ_JBHSMI010000042.1"/>
</dbReference>
<evidence type="ECO:0000313" key="3">
    <source>
        <dbReference type="Proteomes" id="UP001596113"/>
    </source>
</evidence>
<accession>A0ABW0HZS0</accession>
<sequence length="702" mass="77858">MPNDEKSLLSRRELLVSMGMAGTAMVAGGVAGGLLQSTAFASGNQGENQKARFIIDKSGMNQQEINDGIDSIQDLLNLTVNLGAVVYVKSFYKDVGLGGGFFELKTKSTEIIDNVVYFKSKTLNSTWVRVEQSNLNVYHAGVQFNNEDQSEKINNLLRYSKHIDLFGNLLKLNYLNLVDDMVIENGTLDFTNSTSPKINPPRSPIMSSKVDRGSNTDYEVDANYQTLQSLNNVTFNRIHFKSLGQCALLHKSNNIVFNFCSGNWSMQTLFKFVGGWHGTPLKNDTPTSYNLIDPKNGRCRGIYFNFCDWKANYDKTQLAHPAHFVACEDVFILGGSVDAIFGYRADIYNKNVVIDGLSYENTNKQSIIDAKNGQIQDDALGVYIGQNTYDVFIRNSTFKNFLIKCFYIEAASRIYINDIVSECDSVDSVAVFADIQGNYRNAENTFWGNCADIYLNNISSKGTYRGLRINTYANALAVKNLSIKNTDLKLTVILSALTLAGVENVMIDNFNSKGNLEIYSNVKGGYIKNSSFYNDANFALFLYHVSQEYELPAIENTNLTVGSGSVIYNNGKNGTLKLSGGSIGSNDNSAWIQSGADPSQVDIKGLKLQDGNHRQFQAVIQLADRQFTVYEFESSDFHSQYTGSVSLQNEAIFASEYGILLDMKVSFAANKVQIVCRNISGKPVSFTGVFRVDINAMIINNM</sequence>
<dbReference type="PROSITE" id="PS51318">
    <property type="entry name" value="TAT"/>
    <property type="match status" value="1"/>
</dbReference>
<evidence type="ECO:0000313" key="2">
    <source>
        <dbReference type="EMBL" id="MFC5405795.1"/>
    </source>
</evidence>
<name>A0ABW0HZS0_9BACL</name>
<proteinExistence type="predicted"/>
<comment type="caution">
    <text evidence="2">The sequence shown here is derived from an EMBL/GenBank/DDBJ whole genome shotgun (WGS) entry which is preliminary data.</text>
</comment>
<dbReference type="InterPro" id="IPR012334">
    <property type="entry name" value="Pectin_lyas_fold"/>
</dbReference>
<keyword evidence="3" id="KW-1185">Reference proteome</keyword>
<gene>
    <name evidence="2" type="ORF">ACFPOF_23880</name>
</gene>
<feature type="transmembrane region" description="Helical" evidence="1">
    <location>
        <begin position="14"/>
        <end position="35"/>
    </location>
</feature>